<dbReference type="InterPro" id="IPR006143">
    <property type="entry name" value="RND_pump_MFP"/>
</dbReference>
<evidence type="ECO:0000313" key="8">
    <source>
        <dbReference type="EMBL" id="CAG7653662.1"/>
    </source>
</evidence>
<dbReference type="Proteomes" id="UP000730618">
    <property type="component" value="Unassembled WGS sequence"/>
</dbReference>
<proteinExistence type="inferred from homology"/>
<evidence type="ECO:0000256" key="6">
    <source>
        <dbReference type="SAM" id="SignalP"/>
    </source>
</evidence>
<evidence type="ECO:0000313" key="9">
    <source>
        <dbReference type="Proteomes" id="UP000730618"/>
    </source>
</evidence>
<feature type="compositionally biased region" description="Gly residues" evidence="5">
    <location>
        <begin position="540"/>
        <end position="550"/>
    </location>
</feature>
<feature type="compositionally biased region" description="Polar residues" evidence="5">
    <location>
        <begin position="519"/>
        <end position="532"/>
    </location>
</feature>
<comment type="subcellular location">
    <subcellularLocation>
        <location evidence="1">Cell envelope</location>
    </subcellularLocation>
</comment>
<feature type="region of interest" description="Disordered" evidence="5">
    <location>
        <begin position="517"/>
        <end position="562"/>
    </location>
</feature>
<keyword evidence="9" id="KW-1185">Reference proteome</keyword>
<dbReference type="EMBL" id="CAJVCE010000020">
    <property type="protein sequence ID" value="CAG7653662.1"/>
    <property type="molecule type" value="Genomic_DNA"/>
</dbReference>
<evidence type="ECO:0000256" key="4">
    <source>
        <dbReference type="SAM" id="Coils"/>
    </source>
</evidence>
<dbReference type="InterPro" id="IPR050465">
    <property type="entry name" value="UPF0194_transport"/>
</dbReference>
<evidence type="ECO:0000256" key="1">
    <source>
        <dbReference type="ARBA" id="ARBA00004196"/>
    </source>
</evidence>
<dbReference type="PANTHER" id="PTHR32347">
    <property type="entry name" value="EFFLUX SYSTEM COMPONENT YKNX-RELATED"/>
    <property type="match status" value="1"/>
</dbReference>
<feature type="coiled-coil region" evidence="4">
    <location>
        <begin position="105"/>
        <end position="132"/>
    </location>
</feature>
<evidence type="ECO:0000259" key="7">
    <source>
        <dbReference type="Pfam" id="PF25967"/>
    </source>
</evidence>
<evidence type="ECO:0000256" key="3">
    <source>
        <dbReference type="ARBA" id="ARBA00023054"/>
    </source>
</evidence>
<keyword evidence="6" id="KW-0732">Signal</keyword>
<evidence type="ECO:0000256" key="2">
    <source>
        <dbReference type="ARBA" id="ARBA00009477"/>
    </source>
</evidence>
<name>A0ABM8VQ25_9BACL</name>
<feature type="chain" id="PRO_5047473483" evidence="6">
    <location>
        <begin position="26"/>
        <end position="562"/>
    </location>
</feature>
<organism evidence="8 9">
    <name type="scientific">Paenibacillus allorhizosphaerae</name>
    <dbReference type="NCBI Taxonomy" id="2849866"/>
    <lineage>
        <taxon>Bacteria</taxon>
        <taxon>Bacillati</taxon>
        <taxon>Bacillota</taxon>
        <taxon>Bacilli</taxon>
        <taxon>Bacillales</taxon>
        <taxon>Paenibacillaceae</taxon>
        <taxon>Paenibacillus</taxon>
    </lineage>
</organism>
<reference evidence="8 9" key="1">
    <citation type="submission" date="2021-06" db="EMBL/GenBank/DDBJ databases">
        <authorList>
            <person name="Criscuolo A."/>
        </authorList>
    </citation>
    <scope>NUCLEOTIDE SEQUENCE [LARGE SCALE GENOMIC DNA]</scope>
    <source>
        <strain evidence="9">CIP 111802</strain>
    </source>
</reference>
<evidence type="ECO:0000256" key="5">
    <source>
        <dbReference type="SAM" id="MobiDB-lite"/>
    </source>
</evidence>
<comment type="similarity">
    <text evidence="2">Belongs to the membrane fusion protein (MFP) (TC 8.A.1) family.</text>
</comment>
<comment type="caution">
    <text evidence="8">The sequence shown here is derived from an EMBL/GenBank/DDBJ whole genome shotgun (WGS) entry which is preliminary data.</text>
</comment>
<sequence length="562" mass="59996">MNSAAKKKTAIALLALAIAGGSLYAYVSRTQNSGKPTEQEMTAEVRRGDIRFTISGTSQLEPKDMQTIIAPSDGTIKSIRLSRIKNVKQGELLFEVSSPTLDTNYQKAQVTLNQLNKELNDLKQQMNSLQTKAPIGGKLVYANNIDVGTTVTKTTKLATISDLNTLTVNVPFPLEDAVQFTIGDSIDLFLDGFMLTKTGRIQSIGRQPKADAKGGKIIDVEVSVPNDSTMDAGMKAKGEVRIGERIVKSTDLATLQYSSVVTVLANVAGSIGTFPFKSGMIVQSGDILSTIVNDTIGDDVANKQTAVDQQRIAVSDLKEKVDALKVKAPFDGVFSTDFVNKKTNILNSVTVGSKVTTNTQFGGVASLDNMQLPIQVDELDLPSVKAGLKADVRVDSMPDRVFQAEVNQVSSVGNTVNGVTFFDVALAVKNTRDLKYGMTATGEILVKEKKNALLLPIEAIQQKQGKRYVTLVQQDGTVNPMHEVKIGIRSKTDVEIAEGLNESDRVIIPTIQKLAEGTPQENARLRQQFQPTDTPPAATGGAGGGAGGANAGAKAPSTANKK</sequence>
<keyword evidence="3 4" id="KW-0175">Coiled coil</keyword>
<accession>A0ABM8VQ25</accession>
<protein>
    <submittedName>
        <fullName evidence="8">Multidrug resistance protein MdtA</fullName>
    </submittedName>
</protein>
<dbReference type="RefSeq" id="WP_218101764.1">
    <property type="nucleotide sequence ID" value="NZ_CAJVCE010000020.1"/>
</dbReference>
<gene>
    <name evidence="8" type="primary">mdtA_5</name>
    <name evidence="8" type="ORF">PAECIP111802_05553</name>
</gene>
<feature type="signal peptide" evidence="6">
    <location>
        <begin position="1"/>
        <end position="25"/>
    </location>
</feature>
<dbReference type="NCBIfam" id="TIGR01730">
    <property type="entry name" value="RND_mfp"/>
    <property type="match status" value="1"/>
</dbReference>
<dbReference type="Pfam" id="PF25967">
    <property type="entry name" value="RND-MFP_C"/>
    <property type="match status" value="1"/>
</dbReference>
<dbReference type="InterPro" id="IPR058627">
    <property type="entry name" value="MdtA-like_C"/>
</dbReference>
<feature type="domain" description="Multidrug resistance protein MdtA-like C-terminal permuted SH3" evidence="7">
    <location>
        <begin position="451"/>
        <end position="513"/>
    </location>
</feature>